<dbReference type="EMBL" id="JACBZP010000001">
    <property type="protein sequence ID" value="NYI65903.1"/>
    <property type="molecule type" value="Genomic_DNA"/>
</dbReference>
<dbReference type="PRINTS" id="PR01438">
    <property type="entry name" value="UNVRSLSTRESS"/>
</dbReference>
<feature type="domain" description="UspA" evidence="2">
    <location>
        <begin position="167"/>
        <end position="302"/>
    </location>
</feature>
<evidence type="ECO:0000256" key="1">
    <source>
        <dbReference type="ARBA" id="ARBA00008791"/>
    </source>
</evidence>
<dbReference type="InterPro" id="IPR006015">
    <property type="entry name" value="Universal_stress_UspA"/>
</dbReference>
<dbReference type="PANTHER" id="PTHR46553:SF3">
    <property type="entry name" value="ADENINE NUCLEOTIDE ALPHA HYDROLASES-LIKE SUPERFAMILY PROTEIN"/>
    <property type="match status" value="1"/>
</dbReference>
<feature type="domain" description="UspA" evidence="2">
    <location>
        <begin position="6"/>
        <end position="141"/>
    </location>
</feature>
<dbReference type="Gene3D" id="3.40.50.620">
    <property type="entry name" value="HUPs"/>
    <property type="match status" value="2"/>
</dbReference>
<dbReference type="RefSeq" id="WP_179424921.1">
    <property type="nucleotide sequence ID" value="NZ_JACBZP010000001.1"/>
</dbReference>
<keyword evidence="4" id="KW-1185">Reference proteome</keyword>
<dbReference type="InterPro" id="IPR014729">
    <property type="entry name" value="Rossmann-like_a/b/a_fold"/>
</dbReference>
<gene>
    <name evidence="3" type="ORF">BJY26_000209</name>
</gene>
<protein>
    <submittedName>
        <fullName evidence="3">Nucleotide-binding universal stress UspA family protein</fullName>
    </submittedName>
</protein>
<sequence length="312" mass="32804">MTENVVLVGIDGSDTGQCALEWAIREAKSLGWPMRLVGAYSVPNVATTGIDVSYVPMDDESIRDGVRAVVDDALAKARSEGLEAEGLVEVGDAAGVLVEESKQSGLAVVGSRGKGGFAGRFLGTVSSALPAHSECPTVIVPICWAEGRQPAAETAEGDDEDMDFTGRIVTGIDALGKTNPALWAAAESAVRKNKPLSIVGVMSLMVVGPEWLPAGIDMERYQEEAKASLGACVDALNEKYPSLDVEWELFEGSPAEMLIRASHTADQLVVGSRGRGGFAGLLLGSTSQAVLHHAKCPVMVVRVNKKDRSTVK</sequence>
<organism evidence="3 4">
    <name type="scientific">Spelaeicoccus albus</name>
    <dbReference type="NCBI Taxonomy" id="1280376"/>
    <lineage>
        <taxon>Bacteria</taxon>
        <taxon>Bacillati</taxon>
        <taxon>Actinomycetota</taxon>
        <taxon>Actinomycetes</taxon>
        <taxon>Micrococcales</taxon>
        <taxon>Brevibacteriaceae</taxon>
        <taxon>Spelaeicoccus</taxon>
    </lineage>
</organism>
<dbReference type="Pfam" id="PF00582">
    <property type="entry name" value="Usp"/>
    <property type="match status" value="2"/>
</dbReference>
<dbReference type="PANTHER" id="PTHR46553">
    <property type="entry name" value="ADENINE NUCLEOTIDE ALPHA HYDROLASES-LIKE SUPERFAMILY PROTEIN"/>
    <property type="match status" value="1"/>
</dbReference>
<dbReference type="InterPro" id="IPR006016">
    <property type="entry name" value="UspA"/>
</dbReference>
<comment type="caution">
    <text evidence="3">The sequence shown here is derived from an EMBL/GenBank/DDBJ whole genome shotgun (WGS) entry which is preliminary data.</text>
</comment>
<evidence type="ECO:0000313" key="3">
    <source>
        <dbReference type="EMBL" id="NYI65903.1"/>
    </source>
</evidence>
<dbReference type="AlphaFoldDB" id="A0A7Z0D0V4"/>
<name>A0A7Z0D0V4_9MICO</name>
<comment type="similarity">
    <text evidence="1">Belongs to the universal stress protein A family.</text>
</comment>
<dbReference type="Proteomes" id="UP000539111">
    <property type="component" value="Unassembled WGS sequence"/>
</dbReference>
<proteinExistence type="inferred from homology"/>
<accession>A0A7Z0D0V4</accession>
<evidence type="ECO:0000313" key="4">
    <source>
        <dbReference type="Proteomes" id="UP000539111"/>
    </source>
</evidence>
<reference evidence="3 4" key="1">
    <citation type="submission" date="2020-07" db="EMBL/GenBank/DDBJ databases">
        <title>Sequencing the genomes of 1000 actinobacteria strains.</title>
        <authorList>
            <person name="Klenk H.-P."/>
        </authorList>
    </citation>
    <scope>NUCLEOTIDE SEQUENCE [LARGE SCALE GENOMIC DNA]</scope>
    <source>
        <strain evidence="3 4">DSM 26341</strain>
    </source>
</reference>
<dbReference type="SUPFAM" id="SSF52402">
    <property type="entry name" value="Adenine nucleotide alpha hydrolases-like"/>
    <property type="match status" value="2"/>
</dbReference>
<evidence type="ECO:0000259" key="2">
    <source>
        <dbReference type="Pfam" id="PF00582"/>
    </source>
</evidence>